<dbReference type="PANTHER" id="PTHR30419">
    <property type="entry name" value="HTH-TYPE TRANSCRIPTIONAL REGULATOR YBHD"/>
    <property type="match status" value="1"/>
</dbReference>
<dbReference type="FunFam" id="1.10.10.10:FF:000001">
    <property type="entry name" value="LysR family transcriptional regulator"/>
    <property type="match status" value="1"/>
</dbReference>
<dbReference type="STRING" id="1121476.SAMN02745751_01786"/>
<evidence type="ECO:0000256" key="4">
    <source>
        <dbReference type="ARBA" id="ARBA00023163"/>
    </source>
</evidence>
<dbReference type="Proteomes" id="UP000184052">
    <property type="component" value="Unassembled WGS sequence"/>
</dbReference>
<dbReference type="RefSeq" id="WP_073049237.1">
    <property type="nucleotide sequence ID" value="NZ_FQZL01000011.1"/>
</dbReference>
<dbReference type="PRINTS" id="PR00039">
    <property type="entry name" value="HTHLYSR"/>
</dbReference>
<dbReference type="InterPro" id="IPR036388">
    <property type="entry name" value="WH-like_DNA-bd_sf"/>
</dbReference>
<dbReference type="InterPro" id="IPR000847">
    <property type="entry name" value="LysR_HTH_N"/>
</dbReference>
<reference evidence="6 7" key="1">
    <citation type="submission" date="2016-11" db="EMBL/GenBank/DDBJ databases">
        <authorList>
            <person name="Jaros S."/>
            <person name="Januszkiewicz K."/>
            <person name="Wedrychowicz H."/>
        </authorList>
    </citation>
    <scope>NUCLEOTIDE SEQUENCE [LARGE SCALE GENOMIC DNA]</scope>
    <source>
        <strain evidence="6 7">DSM 17477</strain>
    </source>
</reference>
<organism evidence="6 7">
    <name type="scientific">Dethiosulfatibacter aminovorans DSM 17477</name>
    <dbReference type="NCBI Taxonomy" id="1121476"/>
    <lineage>
        <taxon>Bacteria</taxon>
        <taxon>Bacillati</taxon>
        <taxon>Bacillota</taxon>
        <taxon>Tissierellia</taxon>
        <taxon>Dethiosulfatibacter</taxon>
    </lineage>
</organism>
<dbReference type="InterPro" id="IPR050950">
    <property type="entry name" value="HTH-type_LysR_regulators"/>
</dbReference>
<protein>
    <submittedName>
        <fullName evidence="6">DNA-binding transcriptional regulator, LysR family</fullName>
    </submittedName>
</protein>
<dbReference type="InterPro" id="IPR005119">
    <property type="entry name" value="LysR_subst-bd"/>
</dbReference>
<dbReference type="AlphaFoldDB" id="A0A1M6GPL8"/>
<dbReference type="Pfam" id="PF00126">
    <property type="entry name" value="HTH_1"/>
    <property type="match status" value="1"/>
</dbReference>
<accession>A0A1M6GPL8</accession>
<dbReference type="InterPro" id="IPR036390">
    <property type="entry name" value="WH_DNA-bd_sf"/>
</dbReference>
<comment type="similarity">
    <text evidence="1">Belongs to the LysR transcriptional regulatory family.</text>
</comment>
<dbReference type="PANTHER" id="PTHR30419:SF28">
    <property type="entry name" value="HTH-TYPE TRANSCRIPTIONAL REGULATOR BSDA"/>
    <property type="match status" value="1"/>
</dbReference>
<name>A0A1M6GPL8_9FIRM</name>
<keyword evidence="4" id="KW-0804">Transcription</keyword>
<dbReference type="Gene3D" id="3.40.190.290">
    <property type="match status" value="1"/>
</dbReference>
<feature type="domain" description="HTH lysR-type" evidence="5">
    <location>
        <begin position="1"/>
        <end position="58"/>
    </location>
</feature>
<dbReference type="SUPFAM" id="SSF46785">
    <property type="entry name" value="Winged helix' DNA-binding domain"/>
    <property type="match status" value="1"/>
</dbReference>
<dbReference type="Pfam" id="PF03466">
    <property type="entry name" value="LysR_substrate"/>
    <property type="match status" value="1"/>
</dbReference>
<evidence type="ECO:0000313" key="7">
    <source>
        <dbReference type="Proteomes" id="UP000184052"/>
    </source>
</evidence>
<evidence type="ECO:0000256" key="1">
    <source>
        <dbReference type="ARBA" id="ARBA00009437"/>
    </source>
</evidence>
<dbReference type="PROSITE" id="PS50931">
    <property type="entry name" value="HTH_LYSR"/>
    <property type="match status" value="1"/>
</dbReference>
<dbReference type="Gene3D" id="1.10.10.10">
    <property type="entry name" value="Winged helix-like DNA-binding domain superfamily/Winged helix DNA-binding domain"/>
    <property type="match status" value="1"/>
</dbReference>
<evidence type="ECO:0000256" key="2">
    <source>
        <dbReference type="ARBA" id="ARBA00023015"/>
    </source>
</evidence>
<dbReference type="GO" id="GO:0003677">
    <property type="term" value="F:DNA binding"/>
    <property type="evidence" value="ECO:0007669"/>
    <property type="project" value="UniProtKB-KW"/>
</dbReference>
<keyword evidence="2" id="KW-0805">Transcription regulation</keyword>
<evidence type="ECO:0000259" key="5">
    <source>
        <dbReference type="PROSITE" id="PS50931"/>
    </source>
</evidence>
<proteinExistence type="inferred from homology"/>
<evidence type="ECO:0000313" key="6">
    <source>
        <dbReference type="EMBL" id="SHJ11842.1"/>
    </source>
</evidence>
<dbReference type="OrthoDB" id="9785745at2"/>
<dbReference type="EMBL" id="FQZL01000011">
    <property type="protein sequence ID" value="SHJ11842.1"/>
    <property type="molecule type" value="Genomic_DNA"/>
</dbReference>
<keyword evidence="3 6" id="KW-0238">DNA-binding</keyword>
<keyword evidence="7" id="KW-1185">Reference proteome</keyword>
<dbReference type="GO" id="GO:0005829">
    <property type="term" value="C:cytosol"/>
    <property type="evidence" value="ECO:0007669"/>
    <property type="project" value="TreeGrafter"/>
</dbReference>
<gene>
    <name evidence="6" type="ORF">SAMN02745751_01786</name>
</gene>
<dbReference type="SUPFAM" id="SSF53850">
    <property type="entry name" value="Periplasmic binding protein-like II"/>
    <property type="match status" value="1"/>
</dbReference>
<sequence>MTGNELLYVKTVAEEMSISKAAKKLFISQPSLSNAIMKIENSLGVKLFTRTNRGLMLTYAGERYCQVASDILRSYNDFEIEVGDINNLKKGRLNIGITTYIASYLLPRILPEFKKLAPNIEFNFTEKNSTELEEEIKKGAVDFAVMHKSAMDDHDIKGNLKYTKIAKNRFLLVTRPDHEIKDKAVSINDDDLPYVDLKDLEYETFILGNKEQRSRQIVDSIFHNAKMSPSSIMKTRSFTTAKELAARSIGVTILPEFYLDLIAGIKEVDCYNIKEEYCPFWYICITTNINGYLSRASELFISLIGKEFDRDDLFDNVKSQ</sequence>
<dbReference type="GO" id="GO:0003700">
    <property type="term" value="F:DNA-binding transcription factor activity"/>
    <property type="evidence" value="ECO:0007669"/>
    <property type="project" value="InterPro"/>
</dbReference>
<dbReference type="CDD" id="cd05466">
    <property type="entry name" value="PBP2_LTTR_substrate"/>
    <property type="match status" value="1"/>
</dbReference>
<evidence type="ECO:0000256" key="3">
    <source>
        <dbReference type="ARBA" id="ARBA00023125"/>
    </source>
</evidence>